<feature type="domain" description="START" evidence="12">
    <location>
        <begin position="40"/>
        <end position="227"/>
    </location>
</feature>
<proteinExistence type="predicted"/>
<sequence>MAASSVVAPAEAGIYSQPTGIFTDEEFLEAAKQVQNPALDDSWELFVECMGVKIYRKYKEESGLYEYKTHGIMADLDPEICAMVYLDWQYRKKWDTYVLDLKPIKDEASGLDGLYWAVDYPWPMSDRDYTFIREGRMMMVDGQQTWVVICRSRKFSNCPEKDGIIRVDDFNQCCAMQSDGATGSKAFMHYYDNPKGMIPAMLINWAAKTGVPTFLDLMRTAVKGYKDYLKKEGKENYIEEARKAWSQHLKQSEQ</sequence>
<reference evidence="13" key="2">
    <citation type="submission" date="2017-05" db="UniProtKB">
        <authorList>
            <consortium name="EnsemblMetazoa"/>
        </authorList>
    </citation>
    <scope>IDENTIFICATION</scope>
</reference>
<evidence type="ECO:0000259" key="12">
    <source>
        <dbReference type="PROSITE" id="PS50848"/>
    </source>
</evidence>
<comment type="subunit">
    <text evidence="8">Interacts with ACOT13/THEM2.</text>
</comment>
<dbReference type="STRING" id="400682.A0A1X7ULG2"/>
<keyword evidence="4" id="KW-0597">Phosphoprotein</keyword>
<dbReference type="InParanoid" id="A0A1X7ULG2"/>
<dbReference type="PANTHER" id="PTHR19308">
    <property type="entry name" value="PHOSPHATIDYLCHOLINE TRANSFER PROTEIN"/>
    <property type="match status" value="1"/>
</dbReference>
<keyword evidence="6" id="KW-0445">Lipid transport</keyword>
<dbReference type="EnsemblMetazoa" id="Aqu2.1.28506_001">
    <property type="protein sequence ID" value="Aqu2.1.28506_001"/>
    <property type="gene ID" value="Aqu2.1.28506"/>
</dbReference>
<protein>
    <recommendedName>
        <fullName evidence="9">Phosphatidylcholine transfer protein</fullName>
    </recommendedName>
    <alternativeName>
        <fullName evidence="11">START domain-containing protein 2</fullName>
    </alternativeName>
    <alternativeName>
        <fullName evidence="10">StAR-related lipid transfer protein 2</fullName>
    </alternativeName>
</protein>
<dbReference type="EnsemblMetazoa" id="XM_003387459.3">
    <property type="protein sequence ID" value="XP_003387507.1"/>
    <property type="gene ID" value="LOC100637213"/>
</dbReference>
<dbReference type="GO" id="GO:0005829">
    <property type="term" value="C:cytosol"/>
    <property type="evidence" value="ECO:0007669"/>
    <property type="project" value="UniProtKB-ARBA"/>
</dbReference>
<dbReference type="SUPFAM" id="SSF55961">
    <property type="entry name" value="Bet v1-like"/>
    <property type="match status" value="1"/>
</dbReference>
<dbReference type="OMA" id="DYVYMRE"/>
<dbReference type="InterPro" id="IPR051213">
    <property type="entry name" value="START_lipid_transfer"/>
</dbReference>
<keyword evidence="7" id="KW-0446">Lipid-binding</keyword>
<evidence type="ECO:0000256" key="11">
    <source>
        <dbReference type="ARBA" id="ARBA00079049"/>
    </source>
</evidence>
<evidence type="ECO:0000256" key="1">
    <source>
        <dbReference type="ARBA" id="ARBA00004496"/>
    </source>
</evidence>
<dbReference type="InterPro" id="IPR002913">
    <property type="entry name" value="START_lipid-bd_dom"/>
</dbReference>
<evidence type="ECO:0000256" key="3">
    <source>
        <dbReference type="ARBA" id="ARBA00022490"/>
    </source>
</evidence>
<dbReference type="PROSITE" id="PS50848">
    <property type="entry name" value="START"/>
    <property type="match status" value="1"/>
</dbReference>
<evidence type="ECO:0000256" key="2">
    <source>
        <dbReference type="ARBA" id="ARBA00022448"/>
    </source>
</evidence>
<dbReference type="KEGG" id="aqu:100637213"/>
<keyword evidence="14" id="KW-1185">Reference proteome</keyword>
<dbReference type="FunFam" id="3.30.530.20:FF:000017">
    <property type="entry name" value="Phosphatidylcholine transfer protein, putative"/>
    <property type="match status" value="1"/>
</dbReference>
<dbReference type="Gene3D" id="3.30.530.20">
    <property type="match status" value="1"/>
</dbReference>
<dbReference type="GO" id="GO:0031210">
    <property type="term" value="F:phosphatidylcholine binding"/>
    <property type="evidence" value="ECO:0007669"/>
    <property type="project" value="TreeGrafter"/>
</dbReference>
<keyword evidence="5" id="KW-0007">Acetylation</keyword>
<dbReference type="SMART" id="SM00234">
    <property type="entry name" value="START"/>
    <property type="match status" value="1"/>
</dbReference>
<keyword evidence="2" id="KW-0813">Transport</keyword>
<keyword evidence="3" id="KW-0963">Cytoplasm</keyword>
<evidence type="ECO:0000256" key="6">
    <source>
        <dbReference type="ARBA" id="ARBA00023055"/>
    </source>
</evidence>
<name>A0A1X7ULG2_AMPQE</name>
<dbReference type="InterPro" id="IPR023393">
    <property type="entry name" value="START-like_dom_sf"/>
</dbReference>
<gene>
    <name evidence="13" type="primary">100637213</name>
</gene>
<dbReference type="GO" id="GO:0008525">
    <property type="term" value="F:phosphatidylcholine transporter activity"/>
    <property type="evidence" value="ECO:0007669"/>
    <property type="project" value="TreeGrafter"/>
</dbReference>
<evidence type="ECO:0000256" key="8">
    <source>
        <dbReference type="ARBA" id="ARBA00063535"/>
    </source>
</evidence>
<dbReference type="Pfam" id="PF01852">
    <property type="entry name" value="START"/>
    <property type="match status" value="1"/>
</dbReference>
<dbReference type="OrthoDB" id="1295045at2759"/>
<evidence type="ECO:0000313" key="14">
    <source>
        <dbReference type="Proteomes" id="UP000007879"/>
    </source>
</evidence>
<dbReference type="Proteomes" id="UP000007879">
    <property type="component" value="Unassembled WGS sequence"/>
</dbReference>
<evidence type="ECO:0000256" key="10">
    <source>
        <dbReference type="ARBA" id="ARBA00077188"/>
    </source>
</evidence>
<dbReference type="AlphaFoldDB" id="A0A1X7ULG2"/>
<dbReference type="eggNOG" id="KOG2761">
    <property type="taxonomic scope" value="Eukaryota"/>
</dbReference>
<evidence type="ECO:0000256" key="7">
    <source>
        <dbReference type="ARBA" id="ARBA00023121"/>
    </source>
</evidence>
<evidence type="ECO:0000256" key="5">
    <source>
        <dbReference type="ARBA" id="ARBA00022990"/>
    </source>
</evidence>
<evidence type="ECO:0000256" key="9">
    <source>
        <dbReference type="ARBA" id="ARBA00069061"/>
    </source>
</evidence>
<evidence type="ECO:0000256" key="4">
    <source>
        <dbReference type="ARBA" id="ARBA00022553"/>
    </source>
</evidence>
<organism evidence="13">
    <name type="scientific">Amphimedon queenslandica</name>
    <name type="common">Sponge</name>
    <dbReference type="NCBI Taxonomy" id="400682"/>
    <lineage>
        <taxon>Eukaryota</taxon>
        <taxon>Metazoa</taxon>
        <taxon>Porifera</taxon>
        <taxon>Demospongiae</taxon>
        <taxon>Heteroscleromorpha</taxon>
        <taxon>Haplosclerida</taxon>
        <taxon>Niphatidae</taxon>
        <taxon>Amphimedon</taxon>
    </lineage>
</organism>
<reference evidence="14" key="1">
    <citation type="journal article" date="2010" name="Nature">
        <title>The Amphimedon queenslandica genome and the evolution of animal complexity.</title>
        <authorList>
            <person name="Srivastava M."/>
            <person name="Simakov O."/>
            <person name="Chapman J."/>
            <person name="Fahey B."/>
            <person name="Gauthier M.E."/>
            <person name="Mitros T."/>
            <person name="Richards G.S."/>
            <person name="Conaco C."/>
            <person name="Dacre M."/>
            <person name="Hellsten U."/>
            <person name="Larroux C."/>
            <person name="Putnam N.H."/>
            <person name="Stanke M."/>
            <person name="Adamska M."/>
            <person name="Darling A."/>
            <person name="Degnan S.M."/>
            <person name="Oakley T.H."/>
            <person name="Plachetzki D.C."/>
            <person name="Zhai Y."/>
            <person name="Adamski M."/>
            <person name="Calcino A."/>
            <person name="Cummins S.F."/>
            <person name="Goodstein D.M."/>
            <person name="Harris C."/>
            <person name="Jackson D.J."/>
            <person name="Leys S.P."/>
            <person name="Shu S."/>
            <person name="Woodcroft B.J."/>
            <person name="Vervoort M."/>
            <person name="Kosik K.S."/>
            <person name="Manning G."/>
            <person name="Degnan B.M."/>
            <person name="Rokhsar D.S."/>
        </authorList>
    </citation>
    <scope>NUCLEOTIDE SEQUENCE [LARGE SCALE GENOMIC DNA]</scope>
</reference>
<accession>A0A1X7ULG2</accession>
<comment type="subcellular location">
    <subcellularLocation>
        <location evidence="1">Cytoplasm</location>
    </subcellularLocation>
</comment>
<dbReference type="PANTHER" id="PTHR19308:SF39">
    <property type="entry name" value="PHOSPHATIDYLCHOLINE TRANSFER PROTEIN"/>
    <property type="match status" value="1"/>
</dbReference>
<evidence type="ECO:0000313" key="13">
    <source>
        <dbReference type="EnsemblMetazoa" id="Aqu2.1.28506_001"/>
    </source>
</evidence>